<evidence type="ECO:0000259" key="2">
    <source>
        <dbReference type="Pfam" id="PF20720"/>
    </source>
</evidence>
<gene>
    <name evidence="3" type="ORF">BSK47_03525</name>
</gene>
<dbReference type="InterPro" id="IPR027417">
    <property type="entry name" value="P-loop_NTPase"/>
</dbReference>
<dbReference type="CDD" id="cd01983">
    <property type="entry name" value="SIMIBI"/>
    <property type="match status" value="1"/>
</dbReference>
<evidence type="ECO:0000259" key="1">
    <source>
        <dbReference type="Pfam" id="PF04471"/>
    </source>
</evidence>
<comment type="caution">
    <text evidence="3">The sequence shown here is derived from an EMBL/GenBank/DDBJ whole genome shotgun (WGS) entry which is preliminary data.</text>
</comment>
<dbReference type="Pfam" id="PF20720">
    <property type="entry name" value="nSTAND3"/>
    <property type="match status" value="1"/>
</dbReference>
<evidence type="ECO:0008006" key="5">
    <source>
        <dbReference type="Google" id="ProtNLM"/>
    </source>
</evidence>
<proteinExistence type="predicted"/>
<dbReference type="Proteomes" id="UP000187323">
    <property type="component" value="Unassembled WGS sequence"/>
</dbReference>
<protein>
    <recommendedName>
        <fullName evidence="5">Restriction endonuclease type IV Mrr domain-containing protein</fullName>
    </recommendedName>
</protein>
<reference evidence="3 4" key="1">
    <citation type="submission" date="2016-10" db="EMBL/GenBank/DDBJ databases">
        <title>Paenibacillus species isolates.</title>
        <authorList>
            <person name="Beno S.M."/>
        </authorList>
    </citation>
    <scope>NUCLEOTIDE SEQUENCE [LARGE SCALE GENOMIC DNA]</scope>
    <source>
        <strain evidence="3 4">FSL H7-0918</strain>
    </source>
</reference>
<dbReference type="InterPro" id="IPR011856">
    <property type="entry name" value="tRNA_endonuc-like_dom_sf"/>
</dbReference>
<dbReference type="AlphaFoldDB" id="A0AB36JKY2"/>
<name>A0AB36JKY2_9BACL</name>
<dbReference type="Gene3D" id="3.40.50.300">
    <property type="entry name" value="P-loop containing nucleotide triphosphate hydrolases"/>
    <property type="match status" value="1"/>
</dbReference>
<evidence type="ECO:0000313" key="4">
    <source>
        <dbReference type="Proteomes" id="UP000187323"/>
    </source>
</evidence>
<feature type="domain" description="Restriction endonuclease type IV Mrr" evidence="1">
    <location>
        <begin position="7"/>
        <end position="59"/>
    </location>
</feature>
<dbReference type="GO" id="GO:0003677">
    <property type="term" value="F:DNA binding"/>
    <property type="evidence" value="ECO:0007669"/>
    <property type="project" value="InterPro"/>
</dbReference>
<dbReference type="InterPro" id="IPR007560">
    <property type="entry name" value="Restrct_endonuc_IV_Mrr"/>
</dbReference>
<sequence length="779" mass="91882">MFNYANLNDVEFEELCKDVMEKKLSKRLRLFSKGRDGGIDLTDNTNTHNIIVQVKHYIGSKFPSLRTSLKKEIEKVHKWKPTQYYICCGMELTDRNISELYDMFSDFMKTDENIITLKEIDEFLQKPENLDVVRKHYKLWLYASNILDEIYNNNIFIDCETLLTDIEEDSKYFVQTKIYEQCIEHLGNNPLLMITGGPGVGKTTTSKMLVLYYASQGYRVRYTTNGDITDIKKSLSSDKDCKELVLLDDCLGQHYFNMKQTQESELLSLMKYVKLSSNKKLILNSRITIFNEAKERSIDFDNFFQLKKIKNFIINMDEITPLEKAKIFYNHLIYKGIPTEYFTTIKENKNYLKIVQHSNYTPRIIDHVTYEVNYLKVTPPKYHDYIIDNLSNPNDIWKNEFDRRLQDIDRAFLSTLYSLTDTNVEYEVLKKCFDNRLSKMRNYDSTIDNFELILSRLNQSIINIIDKKGKMYVGVLNPSVNDYLKLVFIKNKLELKEVRKSICKFSQLERCYSDDELASVYLQLTISGEINKIEFDTEHEKNYFIVAHICRHCIKDISYKQIVFNYLHNSFYIYSQEKNWLSHIDIIKCLFTGELYSYYSIEKFIGDKINIHNLLLSLDLEELVDAVNVLNESYEKNSTEFLWFKSLCKEMMDVAILSFAENIDASSYCDSYDIGQLLKENTKVMYYGYDEEVEIDTNAVVSSLEEKISHDIEKEIQEKLSLLDENINRIINIPNSYSFNTIDIENVIDAYFKDMNYEDDRDYGSGEFYISEIEAIFER</sequence>
<dbReference type="InterPro" id="IPR049050">
    <property type="entry name" value="nSTAND3"/>
</dbReference>
<dbReference type="SUPFAM" id="SSF52540">
    <property type="entry name" value="P-loop containing nucleoside triphosphate hydrolases"/>
    <property type="match status" value="1"/>
</dbReference>
<organism evidence="3 4">
    <name type="scientific">Paenibacillus odorifer</name>
    <dbReference type="NCBI Taxonomy" id="189426"/>
    <lineage>
        <taxon>Bacteria</taxon>
        <taxon>Bacillati</taxon>
        <taxon>Bacillota</taxon>
        <taxon>Bacilli</taxon>
        <taxon>Bacillales</taxon>
        <taxon>Paenibacillaceae</taxon>
        <taxon>Paenibacillus</taxon>
    </lineage>
</organism>
<evidence type="ECO:0000313" key="3">
    <source>
        <dbReference type="EMBL" id="OME23538.1"/>
    </source>
</evidence>
<accession>A0AB36JKY2</accession>
<dbReference type="Gene3D" id="3.40.1350.10">
    <property type="match status" value="1"/>
</dbReference>
<dbReference type="GO" id="GO:0004519">
    <property type="term" value="F:endonuclease activity"/>
    <property type="evidence" value="ECO:0007669"/>
    <property type="project" value="InterPro"/>
</dbReference>
<feature type="domain" description="Novel STAND NTPase 3" evidence="2">
    <location>
        <begin position="173"/>
        <end position="332"/>
    </location>
</feature>
<dbReference type="RefSeq" id="WP_076133524.1">
    <property type="nucleotide sequence ID" value="NZ_MPTO01000003.1"/>
</dbReference>
<dbReference type="Pfam" id="PF04471">
    <property type="entry name" value="Mrr_cat"/>
    <property type="match status" value="1"/>
</dbReference>
<dbReference type="GO" id="GO:0009307">
    <property type="term" value="P:DNA restriction-modification system"/>
    <property type="evidence" value="ECO:0007669"/>
    <property type="project" value="InterPro"/>
</dbReference>
<dbReference type="EMBL" id="MPTO01000003">
    <property type="protein sequence ID" value="OME23538.1"/>
    <property type="molecule type" value="Genomic_DNA"/>
</dbReference>